<gene>
    <name evidence="2" type="ORF">PL9631_1030099</name>
</gene>
<evidence type="ECO:0000256" key="1">
    <source>
        <dbReference type="SAM" id="SignalP"/>
    </source>
</evidence>
<name>A0A7Z9DXP9_9CYAN</name>
<dbReference type="OrthoDB" id="464559at2"/>
<keyword evidence="3" id="KW-1185">Reference proteome</keyword>
<proteinExistence type="predicted"/>
<sequence>MRRLLSAILITGLALTSLAKIAQAQGLPGMTLLSGPDKTNILDYFLQSGRSGEWDRYKLRLPADKLNLAIAEVSITYPEYYKGKIDPKKVEIRLKDEKESIPLEEVIWDEENHIIQIYPQEPIPAGTKVEIVLSNVKNPTFGGVFNFNANIRSPGDVPMLRYVGTWILTID</sequence>
<dbReference type="AlphaFoldDB" id="A0A7Z9DXP9"/>
<feature type="signal peptide" evidence="1">
    <location>
        <begin position="1"/>
        <end position="24"/>
    </location>
</feature>
<protein>
    <recommendedName>
        <fullName evidence="4">DUF2808 domain-containing protein</fullName>
    </recommendedName>
</protein>
<comment type="caution">
    <text evidence="2">The sequence shown here is derived from an EMBL/GenBank/DDBJ whole genome shotgun (WGS) entry which is preliminary data.</text>
</comment>
<dbReference type="Pfam" id="PF10989">
    <property type="entry name" value="DUF2808"/>
    <property type="match status" value="1"/>
</dbReference>
<keyword evidence="1" id="KW-0732">Signal</keyword>
<evidence type="ECO:0000313" key="2">
    <source>
        <dbReference type="EMBL" id="VXD11599.1"/>
    </source>
</evidence>
<evidence type="ECO:0000313" key="3">
    <source>
        <dbReference type="Proteomes" id="UP000182190"/>
    </source>
</evidence>
<dbReference type="RefSeq" id="WP_083623405.1">
    <property type="nucleotide sequence ID" value="NZ_LR735026.1"/>
</dbReference>
<dbReference type="InterPro" id="IPR021256">
    <property type="entry name" value="DUF2808"/>
</dbReference>
<feature type="chain" id="PRO_5030520907" description="DUF2808 domain-containing protein" evidence="1">
    <location>
        <begin position="25"/>
        <end position="171"/>
    </location>
</feature>
<organism evidence="2 3">
    <name type="scientific">Planktothrix paucivesiculata PCC 9631</name>
    <dbReference type="NCBI Taxonomy" id="671071"/>
    <lineage>
        <taxon>Bacteria</taxon>
        <taxon>Bacillati</taxon>
        <taxon>Cyanobacteriota</taxon>
        <taxon>Cyanophyceae</taxon>
        <taxon>Oscillatoriophycideae</taxon>
        <taxon>Oscillatoriales</taxon>
        <taxon>Microcoleaceae</taxon>
        <taxon>Planktothrix</taxon>
    </lineage>
</organism>
<dbReference type="Proteomes" id="UP000182190">
    <property type="component" value="Unassembled WGS sequence"/>
</dbReference>
<evidence type="ECO:0008006" key="4">
    <source>
        <dbReference type="Google" id="ProtNLM"/>
    </source>
</evidence>
<reference evidence="2" key="1">
    <citation type="submission" date="2019-10" db="EMBL/GenBank/DDBJ databases">
        <authorList>
            <consortium name="Genoscope - CEA"/>
            <person name="William W."/>
        </authorList>
    </citation>
    <scope>NUCLEOTIDE SEQUENCE [LARGE SCALE GENOMIC DNA]</scope>
    <source>
        <strain evidence="2">BBR_PRJEB10994</strain>
    </source>
</reference>
<accession>A0A7Z9DXP9</accession>
<dbReference type="EMBL" id="CZCS02000006">
    <property type="protein sequence ID" value="VXD11599.1"/>
    <property type="molecule type" value="Genomic_DNA"/>
</dbReference>